<accession>A0A109REQ6</accession>
<dbReference type="NCBIfam" id="TIGR03713">
    <property type="entry name" value="acc_sec_asp1"/>
    <property type="match status" value="1"/>
</dbReference>
<proteinExistence type="predicted"/>
<dbReference type="KEGG" id="aun:AWM73_05810"/>
<organism evidence="2 3">
    <name type="scientific">Aerococcus urinae</name>
    <dbReference type="NCBI Taxonomy" id="1376"/>
    <lineage>
        <taxon>Bacteria</taxon>
        <taxon>Bacillati</taxon>
        <taxon>Bacillota</taxon>
        <taxon>Bacilli</taxon>
        <taxon>Lactobacillales</taxon>
        <taxon>Aerococcaceae</taxon>
        <taxon>Aerococcus</taxon>
    </lineage>
</organism>
<dbReference type="Proteomes" id="UP000594771">
    <property type="component" value="Chromosome"/>
</dbReference>
<evidence type="ECO:0000313" key="4">
    <source>
        <dbReference type="Proteomes" id="UP001069145"/>
    </source>
</evidence>
<keyword evidence="4" id="KW-1185">Reference proteome</keyword>
<dbReference type="AlphaFoldDB" id="A0A109REQ6"/>
<dbReference type="EMBL" id="CP065662">
    <property type="protein sequence ID" value="QPS02275.1"/>
    <property type="molecule type" value="Genomic_DNA"/>
</dbReference>
<name>A0A109REQ6_9LACT</name>
<reference evidence="2 3" key="1">
    <citation type="submission" date="2020-12" db="EMBL/GenBank/DDBJ databases">
        <title>FDA dAtabase for Regulatory Grade micrObial Sequences (FDA-ARGOS): Supporting development and validation of Infectious Disease Dx tests.</title>
        <authorList>
            <person name="Sproer C."/>
            <person name="Gronow S."/>
            <person name="Severitt S."/>
            <person name="Schroder I."/>
            <person name="Tallon L."/>
            <person name="Sadzewicz L."/>
            <person name="Zhao X."/>
            <person name="Boylan J."/>
            <person name="Ott S."/>
            <person name="Bowen H."/>
            <person name="Vavikolanu K."/>
            <person name="Mehta A."/>
            <person name="Aluvathingal J."/>
            <person name="Nadendla S."/>
            <person name="Lowell S."/>
            <person name="Myers T."/>
            <person name="Yan Y."/>
            <person name="Sichtig H."/>
        </authorList>
    </citation>
    <scope>NUCLEOTIDE SEQUENCE [LARGE SCALE GENOMIC DNA]</scope>
    <source>
        <strain evidence="2 3">FDAARGOS_911</strain>
    </source>
</reference>
<protein>
    <submittedName>
        <fullName evidence="2">Accessory Sec system protein Asp1</fullName>
    </submittedName>
</protein>
<dbReference type="Proteomes" id="UP001069145">
    <property type="component" value="Unassembled WGS sequence"/>
</dbReference>
<dbReference type="OrthoDB" id="9767875at2"/>
<dbReference type="RefSeq" id="WP_060778491.1">
    <property type="nucleotide sequence ID" value="NZ_CAJHLF010000005.1"/>
</dbReference>
<evidence type="ECO:0000313" key="2">
    <source>
        <dbReference type="EMBL" id="QPS02275.1"/>
    </source>
</evidence>
<dbReference type="GeneID" id="35767237"/>
<dbReference type="Pfam" id="PF16993">
    <property type="entry name" value="Asp1"/>
    <property type="match status" value="1"/>
</dbReference>
<dbReference type="EMBL" id="JAOTML010000008">
    <property type="protein sequence ID" value="MCY3053819.1"/>
    <property type="molecule type" value="Genomic_DNA"/>
</dbReference>
<gene>
    <name evidence="2" type="primary">asp1</name>
    <name evidence="2" type="ORF">I6G68_04230</name>
    <name evidence="1" type="ORF">ODY43_07440</name>
</gene>
<sequence length="516" mass="60617">MYYFIPSWYTNNHWGSGEPSYMDLYFDDTVNQLRLFQRAEEANKLLMLDYAPMLRLNLHDQNVEMNHYWSVFDAIQGIHLNKVRPITLEDLSFPQFAEFVPTPFLMMVFVQDQHFADVHYQSNGYIAFIDYYQDKQVSRRYLFDDRGFLSSIIYHNDDQSSHQDYLTLSGQWVIREFLDSGQIEVNQDQPGSKQFSHPTYQSLVDLVEEVTSKYLAKHIGEKDVLVVAYNDKHNELFNRLVERKNINLVYSLYSQRSFDSQSNTFLESLDRAKLLITDTDQLKDKVNEYEKAYSLMTPIYRLSPFDTRLQLGLSQRIKELIIYFEVSHLGLKEIKEVMEVIKDKMKKDNRIRLVLGAFQIDQAKIEAIENLSDRLNKYFDPNYGEVVEFADKMPDAEEEPVCQVQINHSERDFIQSLKYVRLMIDWTSHPWVYGQIAGISAGIPQINRVESAYVEHLKNGLIAKNIDQLAQGIDYYFKGLKHWNEALVYSVEKINQYHSGELVSQWKALLGEDSYD</sequence>
<reference evidence="1" key="2">
    <citation type="submission" date="2022-09" db="EMBL/GenBank/DDBJ databases">
        <title>Aerococcus urinae taxonomy study.</title>
        <authorList>
            <person name="Christensen J."/>
            <person name="Senneby E."/>
        </authorList>
    </citation>
    <scope>NUCLEOTIDE SEQUENCE</scope>
    <source>
        <strain evidence="1">NLD-066-U95</strain>
    </source>
</reference>
<evidence type="ECO:0000313" key="3">
    <source>
        <dbReference type="Proteomes" id="UP000594771"/>
    </source>
</evidence>
<evidence type="ECO:0000313" key="1">
    <source>
        <dbReference type="EMBL" id="MCY3053819.1"/>
    </source>
</evidence>
<dbReference type="GO" id="GO:0015031">
    <property type="term" value="P:protein transport"/>
    <property type="evidence" value="ECO:0007669"/>
    <property type="project" value="InterPro"/>
</dbReference>
<dbReference type="InterPro" id="IPR022372">
    <property type="entry name" value="Accessory_SS_Asp1"/>
</dbReference>